<keyword evidence="1" id="KW-1185">Reference proteome</keyword>
<organism evidence="1 2">
    <name type="scientific">Romanomermis culicivorax</name>
    <name type="common">Nematode worm</name>
    <dbReference type="NCBI Taxonomy" id="13658"/>
    <lineage>
        <taxon>Eukaryota</taxon>
        <taxon>Metazoa</taxon>
        <taxon>Ecdysozoa</taxon>
        <taxon>Nematoda</taxon>
        <taxon>Enoplea</taxon>
        <taxon>Dorylaimia</taxon>
        <taxon>Mermithida</taxon>
        <taxon>Mermithoidea</taxon>
        <taxon>Mermithidae</taxon>
        <taxon>Romanomermis</taxon>
    </lineage>
</organism>
<proteinExistence type="predicted"/>
<dbReference type="WBParaSite" id="nRc.2.0.1.t00090-RA">
    <property type="protein sequence ID" value="nRc.2.0.1.t00090-RA"/>
    <property type="gene ID" value="nRc.2.0.1.g00090"/>
</dbReference>
<name>A0A915HDE5_ROMCU</name>
<dbReference type="AlphaFoldDB" id="A0A915HDE5"/>
<accession>A0A915HDE5</accession>
<reference evidence="2" key="1">
    <citation type="submission" date="2022-11" db="UniProtKB">
        <authorList>
            <consortium name="WormBaseParasite"/>
        </authorList>
    </citation>
    <scope>IDENTIFICATION</scope>
</reference>
<protein>
    <submittedName>
        <fullName evidence="2">Uncharacterized protein</fullName>
    </submittedName>
</protein>
<sequence>MATYNRSLLHRGAVVVMGYRLCGAGVNADAMLLVASSCTITSGMVAVVVGKTVLLTHCWQCGQIEVDTWAMRRIGSSSSVTSSRRAGNWCGLG</sequence>
<evidence type="ECO:0000313" key="1">
    <source>
        <dbReference type="Proteomes" id="UP000887565"/>
    </source>
</evidence>
<dbReference type="Proteomes" id="UP000887565">
    <property type="component" value="Unplaced"/>
</dbReference>
<evidence type="ECO:0000313" key="2">
    <source>
        <dbReference type="WBParaSite" id="nRc.2.0.1.t00090-RA"/>
    </source>
</evidence>